<proteinExistence type="predicted"/>
<sequence length="665" mass="73097">MSMAQEPIYTYSSSILQQQQQFHDDEILSNPGLEPRVVRLERNSSKSAPSSPKKRLYQHEAVSLVDMTPPQLGGFRVKAAFAKSQAGPSRSRTLPSHPMPLDTAALGSSGSSTGLSRRPGSLGYSAHFRHSSASSSVGNLGGSESISEEGFDSDATVRPGKQRYKHSQSQPDLTVLEEGKVLKENQPSQTRDGLRRRDVEGWVGGVERGKSIVQEQQHSSFQKQPWERQRPSLGRTMSSNDTIKTIVHPQSHNPWLPAAPSRSPHSKSYMSLSSIRKSPSPRSAPLPIPIMSPISHRSNLSVDLSPKSYHHQPIATMDLNAVETFSSEGDDSSESGDSLTFVPKGSKSLPMTSELRQRVFNNAVSNRRDSLLSKDSDSVLGLSLESPTLTSPAGPVFGLEVTPKTVAQPLSNELEQMIRQSSLLYLRLLAVVPAVWGICVLVQALVTGGLWANVWPYGVDLSKEALERLVAGGVMMEGEWIKVDRIDILLCISWAVVTGHFCFCLTTGLTHRWINYYSLPSTITRLASLQCLCWPATYLTLWVLGAKSARPLLAWVVIGVTTGWSRTVQMWVTSNVVLSGVSPLVSTNTLGININPSDSPAVQRRNSLLPGPPPDHLSAWEKFTWGRRWDWDAVAREVGWPVGCLLLITSAWLFWGIECGKWNNR</sequence>
<feature type="transmembrane region" description="Helical" evidence="2">
    <location>
        <begin position="488"/>
        <end position="514"/>
    </location>
</feature>
<reference evidence="3" key="2">
    <citation type="journal article" date="2022" name="Elife">
        <title>Obligate sexual reproduction of a homothallic fungus closely related to the Cryptococcus pathogenic species complex.</title>
        <authorList>
            <person name="Passer A.R."/>
            <person name="Clancey S.A."/>
            <person name="Shea T."/>
            <person name="David-Palma M."/>
            <person name="Averette A.F."/>
            <person name="Boekhout T."/>
            <person name="Porcel B.M."/>
            <person name="Nowrousian M."/>
            <person name="Cuomo C.A."/>
            <person name="Sun S."/>
            <person name="Heitman J."/>
            <person name="Coelho M.A."/>
        </authorList>
    </citation>
    <scope>NUCLEOTIDE SEQUENCE</scope>
    <source>
        <strain evidence="3">CBS 7841</strain>
    </source>
</reference>
<feature type="region of interest" description="Disordered" evidence="1">
    <location>
        <begin position="214"/>
        <end position="237"/>
    </location>
</feature>
<feature type="transmembrane region" description="Helical" evidence="2">
    <location>
        <begin position="526"/>
        <end position="545"/>
    </location>
</feature>
<keyword evidence="2" id="KW-1133">Transmembrane helix</keyword>
<dbReference type="VEuPathDB" id="FungiDB:L203_01737"/>
<feature type="transmembrane region" description="Helical" evidence="2">
    <location>
        <begin position="424"/>
        <end position="446"/>
    </location>
</feature>
<dbReference type="EMBL" id="CP143786">
    <property type="protein sequence ID" value="WVN87799.1"/>
    <property type="molecule type" value="Genomic_DNA"/>
</dbReference>
<dbReference type="GO" id="GO:0005789">
    <property type="term" value="C:endoplasmic reticulum membrane"/>
    <property type="evidence" value="ECO:0007669"/>
    <property type="project" value="InterPro"/>
</dbReference>
<feature type="compositionally biased region" description="Polar residues" evidence="1">
    <location>
        <begin position="214"/>
        <end position="223"/>
    </location>
</feature>
<feature type="compositionally biased region" description="Low complexity" evidence="1">
    <location>
        <begin position="106"/>
        <end position="136"/>
    </location>
</feature>
<keyword evidence="4" id="KW-1185">Reference proteome</keyword>
<evidence type="ECO:0000256" key="1">
    <source>
        <dbReference type="SAM" id="MobiDB-lite"/>
    </source>
</evidence>
<feature type="region of interest" description="Disordered" evidence="1">
    <location>
        <begin position="83"/>
        <end position="172"/>
    </location>
</feature>
<accession>A0A1E3IRU5</accession>
<dbReference type="GO" id="GO:0006487">
    <property type="term" value="P:protein N-linked glycosylation"/>
    <property type="evidence" value="ECO:0007669"/>
    <property type="project" value="TreeGrafter"/>
</dbReference>
<feature type="transmembrane region" description="Helical" evidence="2">
    <location>
        <begin position="638"/>
        <end position="657"/>
    </location>
</feature>
<dbReference type="OrthoDB" id="2139606at2759"/>
<dbReference type="PANTHER" id="PTHR28147:SF1">
    <property type="entry name" value="N-GLYCOSYLATION PROTEIN EOS1"/>
    <property type="match status" value="1"/>
</dbReference>
<evidence type="ECO:0000313" key="3">
    <source>
        <dbReference type="EMBL" id="WVN87799.1"/>
    </source>
</evidence>
<dbReference type="AlphaFoldDB" id="A0A1E3IRU5"/>
<feature type="region of interest" description="Disordered" evidence="1">
    <location>
        <begin position="250"/>
        <end position="283"/>
    </location>
</feature>
<evidence type="ECO:0000313" key="4">
    <source>
        <dbReference type="Proteomes" id="UP000094043"/>
    </source>
</evidence>
<feature type="transmembrane region" description="Helical" evidence="2">
    <location>
        <begin position="552"/>
        <end position="572"/>
    </location>
</feature>
<reference evidence="3" key="3">
    <citation type="submission" date="2024-01" db="EMBL/GenBank/DDBJ databases">
        <authorList>
            <person name="Coelho M.A."/>
            <person name="David-Palma M."/>
            <person name="Shea T."/>
            <person name="Sun S."/>
            <person name="Cuomo C.A."/>
            <person name="Heitman J."/>
        </authorList>
    </citation>
    <scope>NUCLEOTIDE SEQUENCE</scope>
    <source>
        <strain evidence="3">CBS 7841</strain>
    </source>
</reference>
<dbReference type="GO" id="GO:0034599">
    <property type="term" value="P:cellular response to oxidative stress"/>
    <property type="evidence" value="ECO:0007669"/>
    <property type="project" value="InterPro"/>
</dbReference>
<dbReference type="KEGG" id="cdep:91087205"/>
<feature type="compositionally biased region" description="Polar residues" evidence="1">
    <location>
        <begin position="266"/>
        <end position="281"/>
    </location>
</feature>
<organism evidence="3 4">
    <name type="scientific">Cryptococcus depauperatus CBS 7841</name>
    <dbReference type="NCBI Taxonomy" id="1295531"/>
    <lineage>
        <taxon>Eukaryota</taxon>
        <taxon>Fungi</taxon>
        <taxon>Dikarya</taxon>
        <taxon>Basidiomycota</taxon>
        <taxon>Agaricomycotina</taxon>
        <taxon>Tremellomycetes</taxon>
        <taxon>Tremellales</taxon>
        <taxon>Cryptococcaceae</taxon>
        <taxon>Cryptococcus</taxon>
    </lineage>
</organism>
<dbReference type="Pfam" id="PF12326">
    <property type="entry name" value="EOS1"/>
    <property type="match status" value="1"/>
</dbReference>
<reference evidence="3" key="1">
    <citation type="submission" date="2016-06" db="EMBL/GenBank/DDBJ databases">
        <authorList>
            <person name="Cuomo C."/>
            <person name="Litvintseva A."/>
            <person name="Heitman J."/>
            <person name="Chen Y."/>
            <person name="Sun S."/>
            <person name="Springer D."/>
            <person name="Dromer F."/>
            <person name="Young S."/>
            <person name="Zeng Q."/>
            <person name="Chapman S."/>
            <person name="Gujja S."/>
            <person name="Saif S."/>
            <person name="Birren B."/>
        </authorList>
    </citation>
    <scope>NUCLEOTIDE SEQUENCE</scope>
    <source>
        <strain evidence="3">CBS 7841</strain>
    </source>
</reference>
<dbReference type="PANTHER" id="PTHR28147">
    <property type="entry name" value="N-GLYCOSYLATION PROTEIN EOS1"/>
    <property type="match status" value="1"/>
</dbReference>
<gene>
    <name evidence="3" type="ORF">L203_102994</name>
</gene>
<dbReference type="InterPro" id="IPR021100">
    <property type="entry name" value="N-glycosylation_EOS1"/>
</dbReference>
<keyword evidence="2" id="KW-0812">Transmembrane</keyword>
<dbReference type="RefSeq" id="XP_066068499.1">
    <property type="nucleotide sequence ID" value="XM_066212402.1"/>
</dbReference>
<dbReference type="GeneID" id="91087205"/>
<dbReference type="Proteomes" id="UP000094043">
    <property type="component" value="Chromosome 3"/>
</dbReference>
<feature type="region of interest" description="Disordered" evidence="1">
    <location>
        <begin position="325"/>
        <end position="345"/>
    </location>
</feature>
<evidence type="ECO:0000256" key="2">
    <source>
        <dbReference type="SAM" id="Phobius"/>
    </source>
</evidence>
<keyword evidence="2" id="KW-0472">Membrane</keyword>
<protein>
    <submittedName>
        <fullName evidence="3">Uncharacterized protein</fullName>
    </submittedName>
</protein>
<name>A0A1E3IRU5_9TREE</name>